<sequence length="259" mass="30037">MDDEDEVQVVEVTVRSTSTASSKKKRKREDSPAAPPKLQRLQVMRIFFKKQLSLKEGYVLSLFSAIVEEIIMLEFCDKEKDQLSKRFKELEEKLTEKQRCELDVKLENSEKRVPLICVGDSDNEDDEVVFILPEDYSPRKRRRIDIEKKAEKFDETGNQPKKDVAITYFQPGTNLPHAREHCTVHKFVQSNVTTATVSCNESHCEQCYCYVCDVLVKECGSWKTGINPHCSAYSKNAFWEQLRKTAKRKTVQTLIYILI</sequence>
<keyword evidence="1" id="KW-0175">Coiled coil</keyword>
<dbReference type="InterPro" id="IPR053234">
    <property type="entry name" value="RPM1_Interactor"/>
</dbReference>
<evidence type="ECO:0000313" key="4">
    <source>
        <dbReference type="Proteomes" id="UP001163046"/>
    </source>
</evidence>
<dbReference type="OrthoDB" id="266020at2759"/>
<reference evidence="3" key="1">
    <citation type="submission" date="2023-01" db="EMBL/GenBank/DDBJ databases">
        <title>Genome assembly of the deep-sea coral Lophelia pertusa.</title>
        <authorList>
            <person name="Herrera S."/>
            <person name="Cordes E."/>
        </authorList>
    </citation>
    <scope>NUCLEOTIDE SEQUENCE</scope>
    <source>
        <strain evidence="3">USNM1676648</strain>
        <tissue evidence="3">Polyp</tissue>
    </source>
</reference>
<evidence type="ECO:0000256" key="1">
    <source>
        <dbReference type="SAM" id="Coils"/>
    </source>
</evidence>
<dbReference type="PANTHER" id="PTHR33443">
    <property type="entry name" value="ZGC:112980"/>
    <property type="match status" value="1"/>
</dbReference>
<gene>
    <name evidence="3" type="ORF">OS493_013315</name>
</gene>
<evidence type="ECO:0000313" key="3">
    <source>
        <dbReference type="EMBL" id="KAJ7335952.1"/>
    </source>
</evidence>
<feature type="coiled-coil region" evidence="1">
    <location>
        <begin position="73"/>
        <end position="100"/>
    </location>
</feature>
<protein>
    <submittedName>
        <fullName evidence="3">Uncharacterized protein</fullName>
    </submittedName>
</protein>
<name>A0A9W9YGW0_9CNID</name>
<feature type="compositionally biased region" description="Low complexity" evidence="2">
    <location>
        <begin position="9"/>
        <end position="21"/>
    </location>
</feature>
<accession>A0A9W9YGW0</accession>
<dbReference type="AlphaFoldDB" id="A0A9W9YGW0"/>
<organism evidence="3 4">
    <name type="scientific">Desmophyllum pertusum</name>
    <dbReference type="NCBI Taxonomy" id="174260"/>
    <lineage>
        <taxon>Eukaryota</taxon>
        <taxon>Metazoa</taxon>
        <taxon>Cnidaria</taxon>
        <taxon>Anthozoa</taxon>
        <taxon>Hexacorallia</taxon>
        <taxon>Scleractinia</taxon>
        <taxon>Caryophylliina</taxon>
        <taxon>Caryophylliidae</taxon>
        <taxon>Desmophyllum</taxon>
    </lineage>
</organism>
<keyword evidence="4" id="KW-1185">Reference proteome</keyword>
<proteinExistence type="predicted"/>
<dbReference type="Proteomes" id="UP001163046">
    <property type="component" value="Unassembled WGS sequence"/>
</dbReference>
<dbReference type="PANTHER" id="PTHR33443:SF30">
    <property type="entry name" value="SARCOSINE DEHYDROGENASE-2C PROTEIN"/>
    <property type="match status" value="1"/>
</dbReference>
<comment type="caution">
    <text evidence="3">The sequence shown here is derived from an EMBL/GenBank/DDBJ whole genome shotgun (WGS) entry which is preliminary data.</text>
</comment>
<feature type="region of interest" description="Disordered" evidence="2">
    <location>
        <begin position="1"/>
        <end position="35"/>
    </location>
</feature>
<evidence type="ECO:0000256" key="2">
    <source>
        <dbReference type="SAM" id="MobiDB-lite"/>
    </source>
</evidence>
<dbReference type="EMBL" id="MU827783">
    <property type="protein sequence ID" value="KAJ7335952.1"/>
    <property type="molecule type" value="Genomic_DNA"/>
</dbReference>